<evidence type="ECO:0000256" key="1">
    <source>
        <dbReference type="ARBA" id="ARBA00001974"/>
    </source>
</evidence>
<reference evidence="6 7" key="1">
    <citation type="submission" date="2020-02" db="EMBL/GenBank/DDBJ databases">
        <title>Aliifodinibius halophilus 2W32, complete genome.</title>
        <authorList>
            <person name="Li Y."/>
            <person name="Wu S."/>
        </authorList>
    </citation>
    <scope>NUCLEOTIDE SEQUENCE [LARGE SCALE GENOMIC DNA]</scope>
    <source>
        <strain evidence="6 7">2W32</strain>
    </source>
</reference>
<dbReference type="InterPro" id="IPR023166">
    <property type="entry name" value="BaiN-like_dom_sf"/>
</dbReference>
<evidence type="ECO:0000256" key="2">
    <source>
        <dbReference type="ARBA" id="ARBA00022630"/>
    </source>
</evidence>
<comment type="cofactor">
    <cofactor evidence="1">
        <name>FAD</name>
        <dbReference type="ChEBI" id="CHEBI:57692"/>
    </cofactor>
</comment>
<dbReference type="SUPFAM" id="SSF160996">
    <property type="entry name" value="HI0933 insert domain-like"/>
    <property type="match status" value="1"/>
</dbReference>
<evidence type="ECO:0000313" key="6">
    <source>
        <dbReference type="EMBL" id="NGP89586.1"/>
    </source>
</evidence>
<dbReference type="Gene3D" id="1.10.8.260">
    <property type="entry name" value="HI0933 insert domain-like"/>
    <property type="match status" value="1"/>
</dbReference>
<dbReference type="PANTHER" id="PTHR42887:SF2">
    <property type="entry name" value="OS12G0638800 PROTEIN"/>
    <property type="match status" value="1"/>
</dbReference>
<organism evidence="6 7">
    <name type="scientific">Fodinibius halophilus</name>
    <dbReference type="NCBI Taxonomy" id="1736908"/>
    <lineage>
        <taxon>Bacteria</taxon>
        <taxon>Pseudomonadati</taxon>
        <taxon>Balneolota</taxon>
        <taxon>Balneolia</taxon>
        <taxon>Balneolales</taxon>
        <taxon>Balneolaceae</taxon>
        <taxon>Fodinibius</taxon>
    </lineage>
</organism>
<evidence type="ECO:0000313" key="7">
    <source>
        <dbReference type="Proteomes" id="UP000479132"/>
    </source>
</evidence>
<sequence>MDSPSSQQSLAVIGGGAAGFFAAVNAGRRYPELSVTIFEKSREVLSKVRISGGGRCNVTHNCFDPEVFSQAYPRGSKELRWAFEQFQAKDTVAWFEDRDIDLKAESDGRMFPTTDDSATIINCLKREANQHGVTVQTKSRVEVIEEIGQGTSKYKLRVRGQSDQLFDAVVVATGGSNRRSTYEWLTELGHSITDPVPSLFTFNFRDKIFKDLAGISVENGSVSIEGTSYQHTGPILITHWGLSGPAVLKTSSWAARYLYDNEYRFTIRVNWVHPKNEQETRKILQELRQDNAAKNADKQDRFRLPNRLWKRLLKLTDIAPDSRWAELSNQQLHELAQELTGATYEIQGKTTFKEEFVTSGGIPLNEVNMGTMESKKCPNLYFAGEVLNIDGITGGFNFQSAWTTGWIAAQHLDIG</sequence>
<dbReference type="Pfam" id="PF03486">
    <property type="entry name" value="HI0933_like"/>
    <property type="match status" value="1"/>
</dbReference>
<dbReference type="NCBIfam" id="TIGR00275">
    <property type="entry name" value="aminoacetone oxidase family FAD-binding enzyme"/>
    <property type="match status" value="1"/>
</dbReference>
<keyword evidence="2" id="KW-0285">Flavoprotein</keyword>
<dbReference type="AlphaFoldDB" id="A0A6M1T290"/>
<evidence type="ECO:0000259" key="4">
    <source>
        <dbReference type="Pfam" id="PF03486"/>
    </source>
</evidence>
<dbReference type="EMBL" id="JAALLS010000022">
    <property type="protein sequence ID" value="NGP89586.1"/>
    <property type="molecule type" value="Genomic_DNA"/>
</dbReference>
<dbReference type="Proteomes" id="UP000479132">
    <property type="component" value="Unassembled WGS sequence"/>
</dbReference>
<dbReference type="InterPro" id="IPR036188">
    <property type="entry name" value="FAD/NAD-bd_sf"/>
</dbReference>
<comment type="caution">
    <text evidence="6">The sequence shown here is derived from an EMBL/GenBank/DDBJ whole genome shotgun (WGS) entry which is preliminary data.</text>
</comment>
<feature type="domain" description="RsdA/BaiN/AoA(So)-like Rossmann fold-like" evidence="4">
    <location>
        <begin position="10"/>
        <end position="410"/>
    </location>
</feature>
<feature type="domain" description="RsdA/BaiN/AoA(So)-like insert" evidence="5">
    <location>
        <begin position="196"/>
        <end position="357"/>
    </location>
</feature>
<dbReference type="InterPro" id="IPR055178">
    <property type="entry name" value="RsdA/BaiN/AoA(So)-like_dom"/>
</dbReference>
<name>A0A6M1T290_9BACT</name>
<dbReference type="PANTHER" id="PTHR42887">
    <property type="entry name" value="OS12G0638800 PROTEIN"/>
    <property type="match status" value="1"/>
</dbReference>
<accession>A0A6M1T290</accession>
<dbReference type="InterPro" id="IPR004792">
    <property type="entry name" value="BaiN-like"/>
</dbReference>
<keyword evidence="3" id="KW-0274">FAD</keyword>
<proteinExistence type="predicted"/>
<dbReference type="Gene3D" id="2.40.30.10">
    <property type="entry name" value="Translation factors"/>
    <property type="match status" value="1"/>
</dbReference>
<dbReference type="PRINTS" id="PR00368">
    <property type="entry name" value="FADPNR"/>
</dbReference>
<dbReference type="Pfam" id="PF22780">
    <property type="entry name" value="HI0933_like_1st"/>
    <property type="match status" value="1"/>
</dbReference>
<protein>
    <submittedName>
        <fullName evidence="6">NAD(P)/FAD-dependent oxidoreductase</fullName>
    </submittedName>
</protein>
<dbReference type="Gene3D" id="3.50.50.60">
    <property type="entry name" value="FAD/NAD(P)-binding domain"/>
    <property type="match status" value="1"/>
</dbReference>
<dbReference type="InterPro" id="IPR057661">
    <property type="entry name" value="RsdA/BaiN/AoA(So)_Rossmann"/>
</dbReference>
<evidence type="ECO:0000259" key="5">
    <source>
        <dbReference type="Pfam" id="PF22780"/>
    </source>
</evidence>
<gene>
    <name evidence="6" type="ORF">G3569_14600</name>
</gene>
<evidence type="ECO:0000256" key="3">
    <source>
        <dbReference type="ARBA" id="ARBA00022827"/>
    </source>
</evidence>
<dbReference type="SUPFAM" id="SSF51905">
    <property type="entry name" value="FAD/NAD(P)-binding domain"/>
    <property type="match status" value="1"/>
</dbReference>
<dbReference type="RefSeq" id="WP_165270494.1">
    <property type="nucleotide sequence ID" value="NZ_JAALLS010000022.1"/>
</dbReference>
<keyword evidence="7" id="KW-1185">Reference proteome</keyword>